<organism evidence="1 2">
    <name type="scientific">Geobacillus thermoleovorans CCB_US3_UF5</name>
    <dbReference type="NCBI Taxonomy" id="1111068"/>
    <lineage>
        <taxon>Bacteria</taxon>
        <taxon>Bacillati</taxon>
        <taxon>Bacillota</taxon>
        <taxon>Bacilli</taxon>
        <taxon>Bacillales</taxon>
        <taxon>Anoxybacillaceae</taxon>
        <taxon>Geobacillus</taxon>
        <taxon>Geobacillus thermoleovorans group</taxon>
    </lineage>
</organism>
<dbReference type="EMBL" id="CP003125">
    <property type="protein sequence ID" value="AEV18196.1"/>
    <property type="molecule type" value="Genomic_DNA"/>
</dbReference>
<keyword evidence="2" id="KW-1185">Reference proteome</keyword>
<dbReference type="Proteomes" id="UP000005636">
    <property type="component" value="Chromosome"/>
</dbReference>
<evidence type="ECO:0008006" key="3">
    <source>
        <dbReference type="Google" id="ProtNLM"/>
    </source>
</evidence>
<protein>
    <recommendedName>
        <fullName evidence="3">Transposase</fullName>
    </recommendedName>
</protein>
<proteinExistence type="predicted"/>
<evidence type="ECO:0000313" key="2">
    <source>
        <dbReference type="Proteomes" id="UP000005636"/>
    </source>
</evidence>
<gene>
    <name evidence="1" type="ORF">GTCCBUS3UF5_8730</name>
</gene>
<reference evidence="1 2" key="1">
    <citation type="submission" date="2011-11" db="EMBL/GenBank/DDBJ databases">
        <title>Complete genome sequence of thermophilic Geobacillus thermoleovorans CCB_US3_UF5.</title>
        <authorList>
            <person name="Muhd Sakaff M.K.L."/>
            <person name="Abdul Rahman A.Y."/>
            <person name="Saito J.A."/>
            <person name="Hou S."/>
            <person name="Alam M."/>
        </authorList>
    </citation>
    <scope>NUCLEOTIDE SEQUENCE [LARGE SCALE GENOMIC DNA]</scope>
    <source>
        <strain evidence="1 2">CCB_US3_UF5</strain>
    </source>
</reference>
<name>A0ABN3ZTQ3_GEOTH</name>
<sequence length="41" mass="4893">MSPIFDSIDQLISSVLLYRKEERQRCDVHHISLVVHFFSFV</sequence>
<evidence type="ECO:0000313" key="1">
    <source>
        <dbReference type="EMBL" id="AEV18196.1"/>
    </source>
</evidence>
<accession>A0ABN3ZTQ3</accession>